<dbReference type="PANTHER" id="PTHR18901:SF38">
    <property type="entry name" value="PSEUDOURIDINE-5'-PHOSPHATASE"/>
    <property type="match status" value="1"/>
</dbReference>
<dbReference type="SFLD" id="SFLDG01129">
    <property type="entry name" value="C1.5:_HAD__Beta-PGM__Phosphata"/>
    <property type="match status" value="1"/>
</dbReference>
<dbReference type="InterPro" id="IPR023214">
    <property type="entry name" value="HAD_sf"/>
</dbReference>
<gene>
    <name evidence="1" type="ORF">HLPR_03720</name>
</gene>
<dbReference type="RefSeq" id="WP_338536390.1">
    <property type="nucleotide sequence ID" value="NZ_AP028654.1"/>
</dbReference>
<dbReference type="EMBL" id="AP028654">
    <property type="protein sequence ID" value="BEP28041.1"/>
    <property type="molecule type" value="Genomic_DNA"/>
</dbReference>
<dbReference type="PANTHER" id="PTHR18901">
    <property type="entry name" value="2-DEOXYGLUCOSE-6-PHOSPHATE PHOSPHATASE 2"/>
    <property type="match status" value="1"/>
</dbReference>
<dbReference type="KEGG" id="hprf:HLPR_03720"/>
<dbReference type="InterPro" id="IPR023198">
    <property type="entry name" value="PGP-like_dom2"/>
</dbReference>
<sequence>MFSKYDAVIFDLDGTLVDSMWMWLQIDIDFLASKGKKVPKNLQKNIEGMSFTETANYFINEFNLSESVEELKIIWREMASHYFREKVKLKEGVYDFLVYLKEINMPLGIGTSNTKELTKLAIEGNNINHFFDTVSTSCEVEKGKPFPYIYLKVAKDLNVEPSKCLVFEDTEAGVDAARRAGMDVIAIYDETSKEYKNELEKKSIRYIHSFTELL</sequence>
<dbReference type="CDD" id="cd07505">
    <property type="entry name" value="HAD_BPGM-like"/>
    <property type="match status" value="1"/>
</dbReference>
<dbReference type="InterPro" id="IPR006439">
    <property type="entry name" value="HAD-SF_hydro_IA"/>
</dbReference>
<dbReference type="SFLD" id="SFLDS00003">
    <property type="entry name" value="Haloacid_Dehalogenase"/>
    <property type="match status" value="1"/>
</dbReference>
<keyword evidence="2" id="KW-1185">Reference proteome</keyword>
<dbReference type="Proteomes" id="UP001321786">
    <property type="component" value="Chromosome"/>
</dbReference>
<dbReference type="AlphaFoldDB" id="A0AAU9ELB3"/>
<dbReference type="PRINTS" id="PR00413">
    <property type="entry name" value="HADHALOGNASE"/>
</dbReference>
<reference evidence="1 2" key="1">
    <citation type="submission" date="2023-08" db="EMBL/GenBank/DDBJ databases">
        <title>Helicovermis profunda gen. nov., sp. nov., a novel mesophilic, fermentative bacterium within the Bacillota from a deep-sea hydrothermal vent chimney.</title>
        <authorList>
            <person name="Miyazaki U."/>
            <person name="Mizutani D."/>
            <person name="Hashimoto Y."/>
            <person name="Tame A."/>
            <person name="Sawayama S."/>
            <person name="Miyazaki J."/>
            <person name="Takai K."/>
            <person name="Nakagawa S."/>
        </authorList>
    </citation>
    <scope>NUCLEOTIDE SEQUENCE [LARGE SCALE GENOMIC DNA]</scope>
    <source>
        <strain evidence="1 2">S502</strain>
    </source>
</reference>
<accession>A0AAU9ELB3</accession>
<dbReference type="SUPFAM" id="SSF56784">
    <property type="entry name" value="HAD-like"/>
    <property type="match status" value="1"/>
</dbReference>
<dbReference type="SFLD" id="SFLDG01135">
    <property type="entry name" value="C1.5.6:_HAD__Beta-PGM__Phospha"/>
    <property type="match status" value="1"/>
</dbReference>
<evidence type="ECO:0000313" key="1">
    <source>
        <dbReference type="EMBL" id="BEP28041.1"/>
    </source>
</evidence>
<protein>
    <submittedName>
        <fullName evidence="1">HAD family phosphatase</fullName>
    </submittedName>
</protein>
<dbReference type="NCBIfam" id="TIGR01509">
    <property type="entry name" value="HAD-SF-IA-v3"/>
    <property type="match status" value="1"/>
</dbReference>
<organism evidence="1 2">
    <name type="scientific">Helicovermis profundi</name>
    <dbReference type="NCBI Taxonomy" id="3065157"/>
    <lineage>
        <taxon>Bacteria</taxon>
        <taxon>Bacillati</taxon>
        <taxon>Bacillota</taxon>
        <taxon>Clostridia</taxon>
        <taxon>Helicovermis</taxon>
    </lineage>
</organism>
<proteinExistence type="predicted"/>
<dbReference type="Gene3D" id="3.40.50.1000">
    <property type="entry name" value="HAD superfamily/HAD-like"/>
    <property type="match status" value="1"/>
</dbReference>
<dbReference type="InterPro" id="IPR041492">
    <property type="entry name" value="HAD_2"/>
</dbReference>
<dbReference type="GO" id="GO:0016791">
    <property type="term" value="F:phosphatase activity"/>
    <property type="evidence" value="ECO:0007669"/>
    <property type="project" value="TreeGrafter"/>
</dbReference>
<dbReference type="Pfam" id="PF13419">
    <property type="entry name" value="HAD_2"/>
    <property type="match status" value="1"/>
</dbReference>
<evidence type="ECO:0000313" key="2">
    <source>
        <dbReference type="Proteomes" id="UP001321786"/>
    </source>
</evidence>
<dbReference type="InterPro" id="IPR036412">
    <property type="entry name" value="HAD-like_sf"/>
</dbReference>
<name>A0AAU9ELB3_9FIRM</name>
<dbReference type="Gene3D" id="1.10.150.240">
    <property type="entry name" value="Putative phosphatase, domain 2"/>
    <property type="match status" value="1"/>
</dbReference>